<comment type="similarity">
    <text evidence="1 6 7">Belongs to the peptidase S8 family.</text>
</comment>
<dbReference type="PROSITE" id="PS00136">
    <property type="entry name" value="SUBTILASE_ASP"/>
    <property type="match status" value="1"/>
</dbReference>
<comment type="caution">
    <text evidence="11">The sequence shown here is derived from an EMBL/GenBank/DDBJ whole genome shotgun (WGS) entry which is preliminary data.</text>
</comment>
<evidence type="ECO:0000256" key="8">
    <source>
        <dbReference type="SAM" id="SignalP"/>
    </source>
</evidence>
<keyword evidence="5 6" id="KW-0720">Serine protease</keyword>
<dbReference type="Pfam" id="PF00082">
    <property type="entry name" value="Peptidase_S8"/>
    <property type="match status" value="1"/>
</dbReference>
<accession>A0ABR0E7B3</accession>
<evidence type="ECO:0000313" key="12">
    <source>
        <dbReference type="Proteomes" id="UP001305779"/>
    </source>
</evidence>
<evidence type="ECO:0000256" key="4">
    <source>
        <dbReference type="ARBA" id="ARBA00022801"/>
    </source>
</evidence>
<dbReference type="InterPro" id="IPR023828">
    <property type="entry name" value="Peptidase_S8_Ser-AS"/>
</dbReference>
<reference evidence="11 12" key="1">
    <citation type="journal article" date="2023" name="G3 (Bethesda)">
        <title>A chromosome-level genome assembly of Zasmidium syzygii isolated from banana leaves.</title>
        <authorList>
            <person name="van Westerhoven A.C."/>
            <person name="Mehrabi R."/>
            <person name="Talebi R."/>
            <person name="Steentjes M.B.F."/>
            <person name="Corcolon B."/>
            <person name="Chong P.A."/>
            <person name="Kema G.H.J."/>
            <person name="Seidl M.F."/>
        </authorList>
    </citation>
    <scope>NUCLEOTIDE SEQUENCE [LARGE SCALE GENOMIC DNA]</scope>
    <source>
        <strain evidence="11 12">P124</strain>
    </source>
</reference>
<feature type="active site" description="Charge relay system" evidence="6">
    <location>
        <position position="155"/>
    </location>
</feature>
<dbReference type="PANTHER" id="PTHR43806">
    <property type="entry name" value="PEPTIDASE S8"/>
    <property type="match status" value="1"/>
</dbReference>
<organism evidence="11 12">
    <name type="scientific">Zasmidium cellare</name>
    <name type="common">Wine cellar mold</name>
    <name type="synonym">Racodium cellare</name>
    <dbReference type="NCBI Taxonomy" id="395010"/>
    <lineage>
        <taxon>Eukaryota</taxon>
        <taxon>Fungi</taxon>
        <taxon>Dikarya</taxon>
        <taxon>Ascomycota</taxon>
        <taxon>Pezizomycotina</taxon>
        <taxon>Dothideomycetes</taxon>
        <taxon>Dothideomycetidae</taxon>
        <taxon>Mycosphaerellales</taxon>
        <taxon>Mycosphaerellaceae</taxon>
        <taxon>Zasmidium</taxon>
    </lineage>
</organism>
<sequence length="412" mass="42891">MSWLRSLPLLALAALQANAHPLAERQTTDGAYIVTLKKELTTEASEGHVSWATTLSSNSLRRRQENGTSSDFKSYKIPGFNAYSGYFDASSISEIEASEDVANVEPDVLVYTTVLTSQTNAPWGLGRISTQSESDFDTYVYDTSAGSDTYAYVIDSGININHQQFGGRASLGETFVSGAHTDDAGHGTHVAATIGGSTYGVAKDTNLVSVKVFDSSGQSATSIIMSGFEWAVNDIVSNGRAARSVINMSLGTTNQAIQAFNDMVDAASEQGVLSVVAAGNGVRNAITGVTTPIDASNVSPASAPSAITVGAIDDTNARAYFSNYGSTVDVYGPGVDIISAWIGSNTATNTISGTSMATPHIAGLAVYLKALESDLGSVSAITSRIVELATEGQVSDLRGSPDLIGYNGNGQQ</sequence>
<dbReference type="InterPro" id="IPR036852">
    <property type="entry name" value="Peptidase_S8/S53_dom_sf"/>
</dbReference>
<keyword evidence="3 8" id="KW-0732">Signal</keyword>
<keyword evidence="12" id="KW-1185">Reference proteome</keyword>
<feature type="active site" description="Charge relay system" evidence="6">
    <location>
        <position position="355"/>
    </location>
</feature>
<dbReference type="InterPro" id="IPR015500">
    <property type="entry name" value="Peptidase_S8_subtilisin-rel"/>
</dbReference>
<dbReference type="Gene3D" id="3.40.50.200">
    <property type="entry name" value="Peptidase S8/S53 domain"/>
    <property type="match status" value="1"/>
</dbReference>
<dbReference type="InterPro" id="IPR037045">
    <property type="entry name" value="S8pro/Inhibitor_I9_sf"/>
</dbReference>
<evidence type="ECO:0000256" key="7">
    <source>
        <dbReference type="RuleBase" id="RU003355"/>
    </source>
</evidence>
<evidence type="ECO:0000256" key="3">
    <source>
        <dbReference type="ARBA" id="ARBA00022729"/>
    </source>
</evidence>
<evidence type="ECO:0000256" key="6">
    <source>
        <dbReference type="PROSITE-ProRule" id="PRU01240"/>
    </source>
</evidence>
<dbReference type="InterPro" id="IPR034193">
    <property type="entry name" value="PCSK9_ProteinaseK-like"/>
</dbReference>
<gene>
    <name evidence="11" type="ORF">PRZ48_011772</name>
</gene>
<evidence type="ECO:0000313" key="11">
    <source>
        <dbReference type="EMBL" id="KAK4497322.1"/>
    </source>
</evidence>
<dbReference type="Pfam" id="PF05922">
    <property type="entry name" value="Inhibitor_I9"/>
    <property type="match status" value="1"/>
</dbReference>
<dbReference type="InterPro" id="IPR023827">
    <property type="entry name" value="Peptidase_S8_Asp-AS"/>
</dbReference>
<dbReference type="InterPro" id="IPR010259">
    <property type="entry name" value="S8pro/Inhibitor_I9"/>
</dbReference>
<feature type="active site" description="Charge relay system" evidence="6">
    <location>
        <position position="186"/>
    </location>
</feature>
<dbReference type="SUPFAM" id="SSF52743">
    <property type="entry name" value="Subtilisin-like"/>
    <property type="match status" value="1"/>
</dbReference>
<name>A0ABR0E7B3_ZASCE</name>
<evidence type="ECO:0000259" key="10">
    <source>
        <dbReference type="Pfam" id="PF05922"/>
    </source>
</evidence>
<dbReference type="PROSITE" id="PS00138">
    <property type="entry name" value="SUBTILASE_SER"/>
    <property type="match status" value="1"/>
</dbReference>
<feature type="domain" description="Peptidase S8/S53" evidence="9">
    <location>
        <begin position="153"/>
        <end position="392"/>
    </location>
</feature>
<dbReference type="InterPro" id="IPR000209">
    <property type="entry name" value="Peptidase_S8/S53_dom"/>
</dbReference>
<dbReference type="EMBL" id="JAXOVC010000009">
    <property type="protein sequence ID" value="KAK4497322.1"/>
    <property type="molecule type" value="Genomic_DNA"/>
</dbReference>
<feature type="domain" description="Inhibitor I9" evidence="10">
    <location>
        <begin position="32"/>
        <end position="112"/>
    </location>
</feature>
<proteinExistence type="inferred from homology"/>
<feature type="signal peptide" evidence="8">
    <location>
        <begin position="1"/>
        <end position="19"/>
    </location>
</feature>
<dbReference type="PANTHER" id="PTHR43806:SF58">
    <property type="entry name" value="ALKALINE PROTEASE 1-RELATED"/>
    <property type="match status" value="1"/>
</dbReference>
<evidence type="ECO:0000256" key="5">
    <source>
        <dbReference type="ARBA" id="ARBA00022825"/>
    </source>
</evidence>
<dbReference type="PROSITE" id="PS51892">
    <property type="entry name" value="SUBTILASE"/>
    <property type="match status" value="1"/>
</dbReference>
<dbReference type="CDD" id="cd04077">
    <property type="entry name" value="Peptidases_S8_PCSK9_ProteinaseK_like"/>
    <property type="match status" value="1"/>
</dbReference>
<dbReference type="InterPro" id="IPR050131">
    <property type="entry name" value="Peptidase_S8_subtilisin-like"/>
</dbReference>
<keyword evidence="2 6" id="KW-0645">Protease</keyword>
<evidence type="ECO:0000256" key="1">
    <source>
        <dbReference type="ARBA" id="ARBA00011073"/>
    </source>
</evidence>
<dbReference type="SUPFAM" id="SSF54897">
    <property type="entry name" value="Protease propeptides/inhibitors"/>
    <property type="match status" value="1"/>
</dbReference>
<dbReference type="PRINTS" id="PR00723">
    <property type="entry name" value="SUBTILISIN"/>
</dbReference>
<evidence type="ECO:0000256" key="2">
    <source>
        <dbReference type="ARBA" id="ARBA00022670"/>
    </source>
</evidence>
<dbReference type="Proteomes" id="UP001305779">
    <property type="component" value="Unassembled WGS sequence"/>
</dbReference>
<dbReference type="Gene3D" id="3.30.70.80">
    <property type="entry name" value="Peptidase S8 propeptide/proteinase inhibitor I9"/>
    <property type="match status" value="1"/>
</dbReference>
<evidence type="ECO:0000259" key="9">
    <source>
        <dbReference type="Pfam" id="PF00082"/>
    </source>
</evidence>
<protein>
    <submittedName>
        <fullName evidence="11">Uncharacterized protein</fullName>
    </submittedName>
</protein>
<keyword evidence="4 6" id="KW-0378">Hydrolase</keyword>
<feature type="chain" id="PRO_5045632733" evidence="8">
    <location>
        <begin position="20"/>
        <end position="412"/>
    </location>
</feature>